<accession>A0A0F9JT45</accession>
<proteinExistence type="predicted"/>
<organism evidence="1">
    <name type="scientific">marine sediment metagenome</name>
    <dbReference type="NCBI Taxonomy" id="412755"/>
    <lineage>
        <taxon>unclassified sequences</taxon>
        <taxon>metagenomes</taxon>
        <taxon>ecological metagenomes</taxon>
    </lineage>
</organism>
<gene>
    <name evidence="1" type="ORF">LCGC14_1720270</name>
</gene>
<comment type="caution">
    <text evidence="1">The sequence shown here is derived from an EMBL/GenBank/DDBJ whole genome shotgun (WGS) entry which is preliminary data.</text>
</comment>
<dbReference type="AlphaFoldDB" id="A0A0F9JT45"/>
<dbReference type="EMBL" id="LAZR01015468">
    <property type="protein sequence ID" value="KKM12239.1"/>
    <property type="molecule type" value="Genomic_DNA"/>
</dbReference>
<reference evidence="1" key="1">
    <citation type="journal article" date="2015" name="Nature">
        <title>Complex archaea that bridge the gap between prokaryotes and eukaryotes.</title>
        <authorList>
            <person name="Spang A."/>
            <person name="Saw J.H."/>
            <person name="Jorgensen S.L."/>
            <person name="Zaremba-Niedzwiedzka K."/>
            <person name="Martijn J."/>
            <person name="Lind A.E."/>
            <person name="van Eijk R."/>
            <person name="Schleper C."/>
            <person name="Guy L."/>
            <person name="Ettema T.J."/>
        </authorList>
    </citation>
    <scope>NUCLEOTIDE SEQUENCE</scope>
</reference>
<evidence type="ECO:0000313" key="1">
    <source>
        <dbReference type="EMBL" id="KKM12239.1"/>
    </source>
</evidence>
<protein>
    <recommendedName>
        <fullName evidence="2">HNH endonuclease</fullName>
    </recommendedName>
</protein>
<dbReference type="Gene3D" id="3.30.40.220">
    <property type="match status" value="1"/>
</dbReference>
<name>A0A0F9JT45_9ZZZZ</name>
<evidence type="ECO:0008006" key="2">
    <source>
        <dbReference type="Google" id="ProtNLM"/>
    </source>
</evidence>
<sequence length="136" mass="15058">MKSGNTKSCGCLSREIKAATALPGSLGAMRQVILQNYKRGGKGKAWDLSEIEFYNISQGPCFYCGAVPTQKRKGKGNGHDFVYNGVDRIDNTKDYIKSNCVPCCKICNYAKSNMSLKEFQKWAIKLGKNAMAEQWG</sequence>